<reference evidence="2" key="1">
    <citation type="submission" date="2020-03" db="EMBL/GenBank/DDBJ databases">
        <title>The deep terrestrial virosphere.</title>
        <authorList>
            <person name="Holmfeldt K."/>
            <person name="Nilsson E."/>
            <person name="Simone D."/>
            <person name="Lopez-Fernandez M."/>
            <person name="Wu X."/>
            <person name="de Brujin I."/>
            <person name="Lundin D."/>
            <person name="Andersson A."/>
            <person name="Bertilsson S."/>
            <person name="Dopson M."/>
        </authorList>
    </citation>
    <scope>NUCLEOTIDE SEQUENCE</scope>
    <source>
        <strain evidence="1">MM415A07894</strain>
        <strain evidence="2">MM415B04671</strain>
    </source>
</reference>
<evidence type="ECO:0000313" key="2">
    <source>
        <dbReference type="EMBL" id="QJA92432.1"/>
    </source>
</evidence>
<dbReference type="AlphaFoldDB" id="A0A6M3LFN0"/>
<proteinExistence type="predicted"/>
<dbReference type="EMBL" id="MT141593">
    <property type="protein sequence ID" value="QJA68170.1"/>
    <property type="molecule type" value="Genomic_DNA"/>
</dbReference>
<dbReference type="EMBL" id="MT143066">
    <property type="protein sequence ID" value="QJA92432.1"/>
    <property type="molecule type" value="Genomic_DNA"/>
</dbReference>
<organism evidence="2">
    <name type="scientific">viral metagenome</name>
    <dbReference type="NCBI Taxonomy" id="1070528"/>
    <lineage>
        <taxon>unclassified sequences</taxon>
        <taxon>metagenomes</taxon>
        <taxon>organismal metagenomes</taxon>
    </lineage>
</organism>
<gene>
    <name evidence="1" type="ORF">MM415A07894_0003</name>
    <name evidence="2" type="ORF">MM415B04671_0007</name>
</gene>
<dbReference type="InterPro" id="IPR007499">
    <property type="entry name" value="ERF_bacteria_virus"/>
</dbReference>
<evidence type="ECO:0000313" key="1">
    <source>
        <dbReference type="EMBL" id="QJA68170.1"/>
    </source>
</evidence>
<accession>A0A6M3LFN0</accession>
<sequence length="186" mass="21065">MNIYEKLQAIRCELQGQTLKKSGKNEFVKYAYFELSDFIPAVNLLMKTHKITSTIQYDKDIAKLTLINCEKPEETLIFTSPMADGGLKACSPVQNLGASITYLRRYLWINALEIIEADSLDASTKKEEGEHFIPDDRTNLDIGKIVCSDCSQPILTKEGAEDTKVINFSKSKYGKPICWNCQQKKK</sequence>
<protein>
    <submittedName>
        <fullName evidence="2">Putative Erf family protein</fullName>
    </submittedName>
</protein>
<dbReference type="Pfam" id="PF04404">
    <property type="entry name" value="ERF"/>
    <property type="match status" value="1"/>
</dbReference>
<name>A0A6M3LFN0_9ZZZZ</name>